<dbReference type="InterPro" id="IPR050351">
    <property type="entry name" value="BphY/WalK/GraS-like"/>
</dbReference>
<dbReference type="PANTHER" id="PTHR42878:SF7">
    <property type="entry name" value="SENSOR HISTIDINE KINASE GLRK"/>
    <property type="match status" value="1"/>
</dbReference>
<comment type="caution">
    <text evidence="11">The sequence shown here is derived from an EMBL/GenBank/DDBJ whole genome shotgun (WGS) entry which is preliminary data.</text>
</comment>
<dbReference type="SUPFAM" id="SSF47384">
    <property type="entry name" value="Homodimeric domain of signal transducing histidine kinase"/>
    <property type="match status" value="1"/>
</dbReference>
<keyword evidence="9" id="KW-1133">Transmembrane helix</keyword>
<dbReference type="Proteomes" id="UP000075260">
    <property type="component" value="Unassembled WGS sequence"/>
</dbReference>
<dbReference type="EC" id="2.7.13.3" evidence="2"/>
<sequence>MEMRRRKDPARSKSSLMLERLPSILLSLFAAFFVAIASFVISAGYAEHRAAEIDAAARSLAENATPSIIHLATARAELRHNQALLSDLVNNAALGRPFDRHELDEARDNLSRSLDAYLGIPVYPGELKQWQTVAQELGKLAMDTDRALALLANGHPDEANKLMDTLRADFNGTSEAVMASVELNARQARRLAIEIAANRVRSRRIALVLNTASVTFALLACAAAAVQIRRHVRLLWGQGVLLERRADELEQFAGRVAHDVLSPLGSVALSLDLALRRCSEGDPAREALERGRKAIARIKRTTDGLLGFARAGARPEPGARAEVSPVIDDLMVELVPVAVELGVELRVEPFAPCAVIANPGVLTSILANLIRNALKYVGDSAVCRVVIRVLDTSDAVRIEVEDTGPGVAPALEQMVFEPHVRAQGARVPGLGLGLATVKRLTEAHGGRVGLRTVVGKGSVFWFELPRASTEAAHASEIAPAPARDIRETAPR</sequence>
<feature type="domain" description="Histidine kinase" evidence="10">
    <location>
        <begin position="255"/>
        <end position="468"/>
    </location>
</feature>
<dbReference type="InterPro" id="IPR004358">
    <property type="entry name" value="Sig_transdc_His_kin-like_C"/>
</dbReference>
<dbReference type="GO" id="GO:0007234">
    <property type="term" value="P:osmosensory signaling via phosphorelay pathway"/>
    <property type="evidence" value="ECO:0007669"/>
    <property type="project" value="TreeGrafter"/>
</dbReference>
<proteinExistence type="predicted"/>
<dbReference type="CDD" id="cd00082">
    <property type="entry name" value="HisKA"/>
    <property type="match status" value="1"/>
</dbReference>
<feature type="transmembrane region" description="Helical" evidence="9">
    <location>
        <begin position="205"/>
        <end position="226"/>
    </location>
</feature>
<evidence type="ECO:0000256" key="4">
    <source>
        <dbReference type="ARBA" id="ARBA00022679"/>
    </source>
</evidence>
<dbReference type="Gene3D" id="3.30.565.10">
    <property type="entry name" value="Histidine kinase-like ATPase, C-terminal domain"/>
    <property type="match status" value="1"/>
</dbReference>
<dbReference type="Pfam" id="PF02518">
    <property type="entry name" value="HATPase_c"/>
    <property type="match status" value="1"/>
</dbReference>
<gene>
    <name evidence="11" type="ORF">BE15_44740</name>
</gene>
<dbReference type="GO" id="GO:0005524">
    <property type="term" value="F:ATP binding"/>
    <property type="evidence" value="ECO:0007669"/>
    <property type="project" value="UniProtKB-KW"/>
</dbReference>
<dbReference type="GO" id="GO:0030295">
    <property type="term" value="F:protein kinase activator activity"/>
    <property type="evidence" value="ECO:0007669"/>
    <property type="project" value="TreeGrafter"/>
</dbReference>
<evidence type="ECO:0000259" key="10">
    <source>
        <dbReference type="PROSITE" id="PS50109"/>
    </source>
</evidence>
<dbReference type="SMART" id="SM00387">
    <property type="entry name" value="HATPase_c"/>
    <property type="match status" value="1"/>
</dbReference>
<dbReference type="OrthoDB" id="5522302at2"/>
<evidence type="ECO:0000256" key="6">
    <source>
        <dbReference type="ARBA" id="ARBA00022777"/>
    </source>
</evidence>
<evidence type="ECO:0000256" key="1">
    <source>
        <dbReference type="ARBA" id="ARBA00000085"/>
    </source>
</evidence>
<keyword evidence="9" id="KW-0472">Membrane</keyword>
<dbReference type="GO" id="GO:0000155">
    <property type="term" value="F:phosphorelay sensor kinase activity"/>
    <property type="evidence" value="ECO:0007669"/>
    <property type="project" value="InterPro"/>
</dbReference>
<keyword evidence="8" id="KW-0902">Two-component regulatory system</keyword>
<organism evidence="11 12">
    <name type="scientific">Sorangium cellulosum</name>
    <name type="common">Polyangium cellulosum</name>
    <dbReference type="NCBI Taxonomy" id="56"/>
    <lineage>
        <taxon>Bacteria</taxon>
        <taxon>Pseudomonadati</taxon>
        <taxon>Myxococcota</taxon>
        <taxon>Polyangia</taxon>
        <taxon>Polyangiales</taxon>
        <taxon>Polyangiaceae</taxon>
        <taxon>Sorangium</taxon>
    </lineage>
</organism>
<evidence type="ECO:0000256" key="5">
    <source>
        <dbReference type="ARBA" id="ARBA00022741"/>
    </source>
</evidence>
<keyword evidence="7" id="KW-0067">ATP-binding</keyword>
<keyword evidence="5" id="KW-0547">Nucleotide-binding</keyword>
<dbReference type="InterPro" id="IPR024478">
    <property type="entry name" value="HlyB_4HB_MCP"/>
</dbReference>
<dbReference type="CDD" id="cd00075">
    <property type="entry name" value="HATPase"/>
    <property type="match status" value="1"/>
</dbReference>
<dbReference type="SMART" id="SM00388">
    <property type="entry name" value="HisKA"/>
    <property type="match status" value="1"/>
</dbReference>
<evidence type="ECO:0000256" key="7">
    <source>
        <dbReference type="ARBA" id="ARBA00022840"/>
    </source>
</evidence>
<dbReference type="AlphaFoldDB" id="A0A150QLI5"/>
<protein>
    <recommendedName>
        <fullName evidence="2">histidine kinase</fullName>
        <ecNumber evidence="2">2.7.13.3</ecNumber>
    </recommendedName>
</protein>
<dbReference type="GO" id="GO:0000156">
    <property type="term" value="F:phosphorelay response regulator activity"/>
    <property type="evidence" value="ECO:0007669"/>
    <property type="project" value="TreeGrafter"/>
</dbReference>
<reference evidence="11 12" key="1">
    <citation type="submission" date="2014-02" db="EMBL/GenBank/DDBJ databases">
        <title>The small core and large imbalanced accessory genome model reveals a collaborative survival strategy of Sorangium cellulosum strains in nature.</title>
        <authorList>
            <person name="Han K."/>
            <person name="Peng R."/>
            <person name="Blom J."/>
            <person name="Li Y.-Z."/>
        </authorList>
    </citation>
    <scope>NUCLEOTIDE SEQUENCE [LARGE SCALE GENOMIC DNA]</scope>
    <source>
        <strain evidence="11 12">So0008-312</strain>
    </source>
</reference>
<evidence type="ECO:0000256" key="2">
    <source>
        <dbReference type="ARBA" id="ARBA00012438"/>
    </source>
</evidence>
<name>A0A150QLI5_SORCE</name>
<dbReference type="InterPro" id="IPR036890">
    <property type="entry name" value="HATPase_C_sf"/>
</dbReference>
<dbReference type="InterPro" id="IPR003661">
    <property type="entry name" value="HisK_dim/P_dom"/>
</dbReference>
<dbReference type="SUPFAM" id="SSF55874">
    <property type="entry name" value="ATPase domain of HSP90 chaperone/DNA topoisomerase II/histidine kinase"/>
    <property type="match status" value="1"/>
</dbReference>
<dbReference type="InterPro" id="IPR036097">
    <property type="entry name" value="HisK_dim/P_sf"/>
</dbReference>
<dbReference type="PRINTS" id="PR00344">
    <property type="entry name" value="BCTRLSENSOR"/>
</dbReference>
<evidence type="ECO:0000313" key="12">
    <source>
        <dbReference type="Proteomes" id="UP000075260"/>
    </source>
</evidence>
<keyword evidence="6 11" id="KW-0418">Kinase</keyword>
<dbReference type="InterPro" id="IPR003594">
    <property type="entry name" value="HATPase_dom"/>
</dbReference>
<keyword evidence="9" id="KW-0812">Transmembrane</keyword>
<dbReference type="Pfam" id="PF12729">
    <property type="entry name" value="4HB_MCP_1"/>
    <property type="match status" value="1"/>
</dbReference>
<keyword evidence="4" id="KW-0808">Transferase</keyword>
<dbReference type="Gene3D" id="1.10.287.130">
    <property type="match status" value="1"/>
</dbReference>
<evidence type="ECO:0000256" key="9">
    <source>
        <dbReference type="SAM" id="Phobius"/>
    </source>
</evidence>
<evidence type="ECO:0000256" key="3">
    <source>
        <dbReference type="ARBA" id="ARBA00022553"/>
    </source>
</evidence>
<dbReference type="PANTHER" id="PTHR42878">
    <property type="entry name" value="TWO-COMPONENT HISTIDINE KINASE"/>
    <property type="match status" value="1"/>
</dbReference>
<comment type="catalytic activity">
    <reaction evidence="1">
        <text>ATP + protein L-histidine = ADP + protein N-phospho-L-histidine.</text>
        <dbReference type="EC" id="2.7.13.3"/>
    </reaction>
</comment>
<keyword evidence="3" id="KW-0597">Phosphoprotein</keyword>
<dbReference type="EMBL" id="JEMA01000526">
    <property type="protein sequence ID" value="KYF68847.1"/>
    <property type="molecule type" value="Genomic_DNA"/>
</dbReference>
<accession>A0A150QLI5</accession>
<dbReference type="PROSITE" id="PS50109">
    <property type="entry name" value="HIS_KIN"/>
    <property type="match status" value="1"/>
</dbReference>
<dbReference type="InterPro" id="IPR005467">
    <property type="entry name" value="His_kinase_dom"/>
</dbReference>
<evidence type="ECO:0000313" key="11">
    <source>
        <dbReference type="EMBL" id="KYF68847.1"/>
    </source>
</evidence>
<evidence type="ECO:0000256" key="8">
    <source>
        <dbReference type="ARBA" id="ARBA00023012"/>
    </source>
</evidence>